<evidence type="ECO:0000313" key="10">
    <source>
        <dbReference type="EMBL" id="KAF4091115.1"/>
    </source>
</evidence>
<comment type="similarity">
    <text evidence="5">Belongs to the CFAP263 family.</text>
</comment>
<evidence type="ECO:0000256" key="2">
    <source>
        <dbReference type="ARBA" id="ARBA00022794"/>
    </source>
</evidence>
<evidence type="ECO:0000256" key="5">
    <source>
        <dbReference type="ARBA" id="ARBA00044506"/>
    </source>
</evidence>
<evidence type="ECO:0000256" key="7">
    <source>
        <dbReference type="SAM" id="Coils"/>
    </source>
</evidence>
<evidence type="ECO:0000256" key="3">
    <source>
        <dbReference type="ARBA" id="ARBA00023054"/>
    </source>
</evidence>
<feature type="region of interest" description="Disordered" evidence="8">
    <location>
        <begin position="55"/>
        <end position="77"/>
    </location>
</feature>
<dbReference type="Proteomes" id="UP000593565">
    <property type="component" value="Unassembled WGS sequence"/>
</dbReference>
<keyword evidence="11" id="KW-1185">Reference proteome</keyword>
<dbReference type="GO" id="GO:0060271">
    <property type="term" value="P:cilium assembly"/>
    <property type="evidence" value="ECO:0007669"/>
    <property type="project" value="TreeGrafter"/>
</dbReference>
<gene>
    <name evidence="10" type="ORF">AMELA_G00033290</name>
</gene>
<feature type="domain" description="CCDC113/CCDC96 coiled-coil" evidence="9">
    <location>
        <begin position="163"/>
        <end position="336"/>
    </location>
</feature>
<dbReference type="PANTHER" id="PTHR15654">
    <property type="entry name" value="COILED-COIL DOMAIN-CONTAINING PROTEIN 113-RELATED"/>
    <property type="match status" value="1"/>
</dbReference>
<evidence type="ECO:0000256" key="6">
    <source>
        <dbReference type="ARBA" id="ARBA00044798"/>
    </source>
</evidence>
<accession>A0A7J6B7T5</accession>
<dbReference type="AlphaFoldDB" id="A0A7J6B7T5"/>
<dbReference type="InterPro" id="IPR051885">
    <property type="entry name" value="CC_CF"/>
</dbReference>
<sequence length="345" mass="41251">MAESKEPVSKAALKQQVEELRHSNAVLQTENEMFESFLNRLDSLSLDSQLALPQMKKGAGQRGRFERRRPSQKPPKLLDQEQKYCIAMCELEETRKEMEQYRISLARNAEYYKAAIEDSEMRLAEIKRERHHFEEFVDKIRQTTWVREQRAQKVIGYIERKIKAKEALTERMHRRNKFLQMQNLKQQRMVNQKEQMQETPSWVDLEHLTQMNTQCQKRLQKFQEQLLSQRMLVRKSRQSLNVYKERLKKEMQESESLSRKIASHEERLSKIREKQQKVEKERVQAEALNKKLKAQLANFRVPDVMKYVEAKATNDRLRQTVKSLERKARVAEMTLKTKKKSPEES</sequence>
<dbReference type="EMBL" id="JAAGNN010000003">
    <property type="protein sequence ID" value="KAF4091115.1"/>
    <property type="molecule type" value="Genomic_DNA"/>
</dbReference>
<comment type="caution">
    <text evidence="10">The sequence shown here is derived from an EMBL/GenBank/DDBJ whole genome shotgun (WGS) entry which is preliminary data.</text>
</comment>
<dbReference type="Pfam" id="PF13870">
    <property type="entry name" value="CCDC113_CCDC96_CC"/>
    <property type="match status" value="1"/>
</dbReference>
<proteinExistence type="inferred from homology"/>
<protein>
    <recommendedName>
        <fullName evidence="6">Cilia- and flagella-associated protein 263</fullName>
    </recommendedName>
</protein>
<name>A0A7J6B7T5_AMEME</name>
<organism evidence="10 11">
    <name type="scientific">Ameiurus melas</name>
    <name type="common">Black bullhead</name>
    <name type="synonym">Silurus melas</name>
    <dbReference type="NCBI Taxonomy" id="219545"/>
    <lineage>
        <taxon>Eukaryota</taxon>
        <taxon>Metazoa</taxon>
        <taxon>Chordata</taxon>
        <taxon>Craniata</taxon>
        <taxon>Vertebrata</taxon>
        <taxon>Euteleostomi</taxon>
        <taxon>Actinopterygii</taxon>
        <taxon>Neopterygii</taxon>
        <taxon>Teleostei</taxon>
        <taxon>Ostariophysi</taxon>
        <taxon>Siluriformes</taxon>
        <taxon>Ictaluridae</taxon>
        <taxon>Ameiurus</taxon>
    </lineage>
</organism>
<dbReference type="InterPro" id="IPR025254">
    <property type="entry name" value="CCDC113/CCDC96_CC"/>
</dbReference>
<keyword evidence="4" id="KW-0966">Cell projection</keyword>
<evidence type="ECO:0000256" key="4">
    <source>
        <dbReference type="ARBA" id="ARBA00023273"/>
    </source>
</evidence>
<reference evidence="10 11" key="1">
    <citation type="submission" date="2020-02" db="EMBL/GenBank/DDBJ databases">
        <title>A chromosome-scale genome assembly of the black bullhead catfish (Ameiurus melas).</title>
        <authorList>
            <person name="Wen M."/>
            <person name="Zham M."/>
            <person name="Cabau C."/>
            <person name="Klopp C."/>
            <person name="Donnadieu C."/>
            <person name="Roques C."/>
            <person name="Bouchez O."/>
            <person name="Lampietro C."/>
            <person name="Jouanno E."/>
            <person name="Herpin A."/>
            <person name="Louis A."/>
            <person name="Berthelot C."/>
            <person name="Parey E."/>
            <person name="Roest-Crollius H."/>
            <person name="Braasch I."/>
            <person name="Postlethwait J."/>
            <person name="Robinson-Rechavi M."/>
            <person name="Echchiki A."/>
            <person name="Begum T."/>
            <person name="Montfort J."/>
            <person name="Schartl M."/>
            <person name="Bobe J."/>
            <person name="Guiguen Y."/>
        </authorList>
    </citation>
    <scope>NUCLEOTIDE SEQUENCE [LARGE SCALE GENOMIC DNA]</scope>
    <source>
        <strain evidence="10">M_S1</strain>
        <tissue evidence="10">Blood</tissue>
    </source>
</reference>
<dbReference type="PANTHER" id="PTHR15654:SF2">
    <property type="entry name" value="COILED-COIL DOMAIN-CONTAINING PROTEIN 113"/>
    <property type="match status" value="1"/>
</dbReference>
<evidence type="ECO:0000313" key="11">
    <source>
        <dbReference type="Proteomes" id="UP000593565"/>
    </source>
</evidence>
<keyword evidence="2" id="KW-0970">Cilium biogenesis/degradation</keyword>
<evidence type="ECO:0000256" key="1">
    <source>
        <dbReference type="ARBA" id="ARBA00004138"/>
    </source>
</evidence>
<dbReference type="OrthoDB" id="10259713at2759"/>
<dbReference type="GO" id="GO:0036064">
    <property type="term" value="C:ciliary basal body"/>
    <property type="evidence" value="ECO:0007669"/>
    <property type="project" value="TreeGrafter"/>
</dbReference>
<feature type="coiled-coil region" evidence="7">
    <location>
        <begin position="205"/>
        <end position="341"/>
    </location>
</feature>
<evidence type="ECO:0000259" key="9">
    <source>
        <dbReference type="Pfam" id="PF13870"/>
    </source>
</evidence>
<comment type="subcellular location">
    <subcellularLocation>
        <location evidence="1">Cell projection</location>
        <location evidence="1">Cilium</location>
    </subcellularLocation>
</comment>
<dbReference type="GO" id="GO:0005930">
    <property type="term" value="C:axoneme"/>
    <property type="evidence" value="ECO:0007669"/>
    <property type="project" value="TreeGrafter"/>
</dbReference>
<keyword evidence="3 7" id="KW-0175">Coiled coil</keyword>
<evidence type="ECO:0000256" key="8">
    <source>
        <dbReference type="SAM" id="MobiDB-lite"/>
    </source>
</evidence>